<feature type="compositionally biased region" description="Basic residues" evidence="1">
    <location>
        <begin position="887"/>
        <end position="907"/>
    </location>
</feature>
<feature type="region of interest" description="Disordered" evidence="1">
    <location>
        <begin position="1752"/>
        <end position="1776"/>
    </location>
</feature>
<feature type="compositionally biased region" description="Low complexity" evidence="1">
    <location>
        <begin position="926"/>
        <end position="938"/>
    </location>
</feature>
<feature type="region of interest" description="Disordered" evidence="1">
    <location>
        <begin position="1074"/>
        <end position="1145"/>
    </location>
</feature>
<feature type="compositionally biased region" description="Polar residues" evidence="1">
    <location>
        <begin position="1675"/>
        <end position="1692"/>
    </location>
</feature>
<feature type="compositionally biased region" description="Polar residues" evidence="1">
    <location>
        <begin position="1703"/>
        <end position="1723"/>
    </location>
</feature>
<comment type="caution">
    <text evidence="2">The sequence shown here is derived from an EMBL/GenBank/DDBJ whole genome shotgun (WGS) entry which is preliminary data.</text>
</comment>
<reference evidence="2" key="1">
    <citation type="submission" date="2020-07" db="EMBL/GenBank/DDBJ databases">
        <title>The High-quality genome of the commercially important snow crab, Chionoecetes opilio.</title>
        <authorList>
            <person name="Jeong J.-H."/>
            <person name="Ryu S."/>
        </authorList>
    </citation>
    <scope>NUCLEOTIDE SEQUENCE</scope>
    <source>
        <strain evidence="2">MADBK_172401_WGS</strain>
        <tissue evidence="2">Digestive gland</tissue>
    </source>
</reference>
<keyword evidence="3" id="KW-1185">Reference proteome</keyword>
<dbReference type="Proteomes" id="UP000770661">
    <property type="component" value="Unassembled WGS sequence"/>
</dbReference>
<proteinExistence type="predicted"/>
<name>A0A8J5CNX6_CHIOP</name>
<gene>
    <name evidence="2" type="ORF">GWK47_034830</name>
</gene>
<feature type="region of interest" description="Disordered" evidence="1">
    <location>
        <begin position="1581"/>
        <end position="1654"/>
    </location>
</feature>
<accession>A0A8J5CNX6</accession>
<feature type="compositionally biased region" description="Polar residues" evidence="1">
    <location>
        <begin position="1630"/>
        <end position="1641"/>
    </location>
</feature>
<feature type="compositionally biased region" description="Low complexity" evidence="1">
    <location>
        <begin position="1082"/>
        <end position="1095"/>
    </location>
</feature>
<evidence type="ECO:0000313" key="3">
    <source>
        <dbReference type="Proteomes" id="UP000770661"/>
    </source>
</evidence>
<feature type="region of interest" description="Disordered" evidence="1">
    <location>
        <begin position="473"/>
        <end position="846"/>
    </location>
</feature>
<dbReference type="OrthoDB" id="6363796at2759"/>
<dbReference type="EMBL" id="JACEEZ010003458">
    <property type="protein sequence ID" value="KAG0727353.1"/>
    <property type="molecule type" value="Genomic_DNA"/>
</dbReference>
<feature type="compositionally biased region" description="Basic residues" evidence="1">
    <location>
        <begin position="862"/>
        <end position="874"/>
    </location>
</feature>
<feature type="region of interest" description="Disordered" evidence="1">
    <location>
        <begin position="1184"/>
        <end position="1203"/>
    </location>
</feature>
<organism evidence="2 3">
    <name type="scientific">Chionoecetes opilio</name>
    <name type="common">Atlantic snow crab</name>
    <name type="synonym">Cancer opilio</name>
    <dbReference type="NCBI Taxonomy" id="41210"/>
    <lineage>
        <taxon>Eukaryota</taxon>
        <taxon>Metazoa</taxon>
        <taxon>Ecdysozoa</taxon>
        <taxon>Arthropoda</taxon>
        <taxon>Crustacea</taxon>
        <taxon>Multicrustacea</taxon>
        <taxon>Malacostraca</taxon>
        <taxon>Eumalacostraca</taxon>
        <taxon>Eucarida</taxon>
        <taxon>Decapoda</taxon>
        <taxon>Pleocyemata</taxon>
        <taxon>Brachyura</taxon>
        <taxon>Eubrachyura</taxon>
        <taxon>Majoidea</taxon>
        <taxon>Majidae</taxon>
        <taxon>Chionoecetes</taxon>
    </lineage>
</organism>
<sequence length="1776" mass="201057">MWRFSKVVVVGDARMSLLTNGDIMQQLGNVNQVFVVPNLTLSGVLEVVQKVVVKEECPRGILLLCLAGLHGTLVESRVPEECKAAGHSDMQEMVPATKDSLNPEFTKQLASLKKKLLEALGRGSNVLFYPVLPVDIANYNAIAAKKHFDATGHKLEHLPQADIINHLLIQQHKFAVMPVNGPKFSQLKIVNNEFYTRQVCRKFTDELLQDGYSPTLDMVERFVLPQLRRTVSKANTLRFHQAVLVGDARLGQVVRMQQQKGVEPCTFILQEEPGLRTLTPDSPAVKQLSGMCNALIFLTVTIKDFIDPTADPQGDETQCILSHDPSKAFDNFLREAERVDQLLRSATHRCTIITTLLMPFDIRTLARDEAKSLVPCDKCKITEKSVTHAVKELGKILFQKNHLPSWDYNYAFQRDGIANYSHQGSRRNTKVEQKLATTWEYFLTCCQGNIGAPARVSITTVLQDSGVMSGILPKAKLTSRTQRHSSKDKEQTRGNHSRHSEQRGSKNNGDRKQRQRSHSRDKEKTENRSSRNKEKSHSRSNRDKEHNHSRSRDKKQTVDSHSRDEKQRSSSNPIALDDITSSPELSNSDLDTISTGNLNFTPSPCPSSINSPDNFADLSNEDSMNHGEWHTDAVSPSLSPSPKPWRQITVGTPPPPLMDLWLDSRDGPPTPERPQDAELDQSVSSLFRKGSYSPPRDKERVVSAYRYISPDPLVTSDRSRSRGRSRSRERSRERNRSRSEVRSRSRSYGPKNRVYGRRSRSGSPTWLPLNPERKAVFRQSLSRSPSPPHPYKSISGGRSFSKGRRSTSRSRRSISSDKRSISRGRRSVSRGWRSGARNRRSLSRDKRLNSWGRSISRERSISRGRRSLSRSRRSLSRENMYASIRRSLSRGRRSMSRSRRSISRFRRSISQDRRSMSRGKRDRRSISQSRRSISPGRRSVSRDRRGRSSSLEQHTSTRLPAHMPSYHHDKSREDTVKEALKTLRSVHEKECEMYRLNPTVHPDIGPEYRRFWDRKTESILALGGDPAQYNVGREWQLFWMKRLEEIFLESWRIKRNQCLDLLDARHKPSIPELSVRVHHSHSPSLSPSLNISSESQQRSFNKRKMRESSSSLQGAKRKKNQDTRSPDISFLRDRQGERSSVISDAERFPDYSRALQSEKEANKGLGLNSLGEHCRNPQEMPWVTQQGSQENRTWHEQNPPHQSLLHDESWQHTSQHIIRDALSIDKHDSMAEDGRAQHLGQQRAGPLGGETHGIVKDTWYQMSSQKCVGVNSSNPELPGNETRGQQDSWEHLDSQIKEKNALSGHHNFKKQLSLQETLSSFASRQESQAYRGILKLDTVQPASKGTNNASSIQARRVDSHYNTGSNTQKAHTAHTGDQKTTSITQIFKSFAANLGNKPSRGESTKQVHKDEVPSITASNENIKIDVVNVLEVLTHLGDKLGALCDPLKLVLERAKELQKDGADPMSITNDQDNKLLLQMIQEKLQGILKDGTLNIIKKVIVQEAEQRLSMLLEIQKQRNLTGNLSLTQLARHCLDMNLKATVDFIRKVLQCQGRTHLPDEHLMKLYMDVKAEQLKMIGDHHNDRADAPFTDNTPHQSHNSEAPLVVQAPKDSVGPRGSSSALSLGKVESHTSTSQYNSSPWRQPHGDATQSMHNFETPSLHWNTSYYPNEAVTGSDHSSNRPVMNPSQAFPASQSSTSRSWSPQCNTTLPHFETSTSNLSGPPQGTIREARYNPKVPKYVSKKPIRITLPKHQPQKNMVGAFNPLGECNTDSEDYE</sequence>
<feature type="region of interest" description="Disordered" evidence="1">
    <location>
        <begin position="1673"/>
        <end position="1729"/>
    </location>
</feature>
<feature type="compositionally biased region" description="Basic and acidic residues" evidence="1">
    <location>
        <begin position="1120"/>
        <end position="1137"/>
    </location>
</feature>
<protein>
    <submittedName>
        <fullName evidence="2">Uncharacterized protein</fullName>
    </submittedName>
</protein>
<evidence type="ECO:0000256" key="1">
    <source>
        <dbReference type="SAM" id="MobiDB-lite"/>
    </source>
</evidence>
<feature type="compositionally biased region" description="Polar residues" evidence="1">
    <location>
        <begin position="1590"/>
        <end position="1600"/>
    </location>
</feature>
<feature type="region of interest" description="Disordered" evidence="1">
    <location>
        <begin position="858"/>
        <end position="973"/>
    </location>
</feature>
<feature type="compositionally biased region" description="Polar residues" evidence="1">
    <location>
        <begin position="569"/>
        <end position="613"/>
    </location>
</feature>
<feature type="compositionally biased region" description="Basic residues" evidence="1">
    <location>
        <begin position="801"/>
        <end position="812"/>
    </location>
</feature>
<feature type="compositionally biased region" description="Basic and acidic residues" evidence="1">
    <location>
        <begin position="485"/>
        <end position="568"/>
    </location>
</feature>
<evidence type="ECO:0000313" key="2">
    <source>
        <dbReference type="EMBL" id="KAG0727353.1"/>
    </source>
</evidence>
<feature type="compositionally biased region" description="Low complexity" evidence="1">
    <location>
        <begin position="1693"/>
        <end position="1702"/>
    </location>
</feature>
<feature type="compositionally biased region" description="Basic and acidic residues" evidence="1">
    <location>
        <begin position="726"/>
        <end position="743"/>
    </location>
</feature>